<name>A0A9Q5CKL3_CLOBE</name>
<accession>A0A9Q5CKL3</accession>
<evidence type="ECO:0000313" key="2">
    <source>
        <dbReference type="Proteomes" id="UP000821656"/>
    </source>
</evidence>
<organism evidence="1 2">
    <name type="scientific">Clostridium beijerinckii</name>
    <name type="common">Clostridium MP</name>
    <dbReference type="NCBI Taxonomy" id="1520"/>
    <lineage>
        <taxon>Bacteria</taxon>
        <taxon>Bacillati</taxon>
        <taxon>Bacillota</taxon>
        <taxon>Clostridia</taxon>
        <taxon>Eubacteriales</taxon>
        <taxon>Clostridiaceae</taxon>
        <taxon>Clostridium</taxon>
    </lineage>
</organism>
<sequence>MEFPLEKVNWKVSDALKTSAIQKAIYDFGDDWGCL</sequence>
<evidence type="ECO:0000313" key="1">
    <source>
        <dbReference type="EMBL" id="NRV11116.1"/>
    </source>
</evidence>
<comment type="caution">
    <text evidence="1">The sequence shown here is derived from an EMBL/GenBank/DDBJ whole genome shotgun (WGS) entry which is preliminary data.</text>
</comment>
<protein>
    <submittedName>
        <fullName evidence="1">Uncharacterized protein</fullName>
    </submittedName>
</protein>
<dbReference type="AlphaFoldDB" id="A0A9Q5CKL3"/>
<dbReference type="EMBL" id="JABSXK010000001">
    <property type="protein sequence ID" value="NRV11116.1"/>
    <property type="molecule type" value="Genomic_DNA"/>
</dbReference>
<gene>
    <name evidence="1" type="ORF">DFH45_004079</name>
</gene>
<dbReference type="Proteomes" id="UP000821656">
    <property type="component" value="Unassembled WGS sequence"/>
</dbReference>
<proteinExistence type="predicted"/>
<reference evidence="1" key="1">
    <citation type="submission" date="2020-05" db="EMBL/GenBank/DDBJ databases">
        <title>Genomic insights into acetone-butanol-ethanol (ABE) fermentation by sequencing solventogenic clostridia strains.</title>
        <authorList>
            <person name="Brown S."/>
        </authorList>
    </citation>
    <scope>NUCLEOTIDE SEQUENCE</scope>
    <source>
        <strain evidence="1">DJ126</strain>
    </source>
</reference>